<reference evidence="22" key="1">
    <citation type="submission" date="2025-08" db="UniProtKB">
        <authorList>
            <consortium name="Ensembl"/>
        </authorList>
    </citation>
    <scope>IDENTIFICATION</scope>
</reference>
<dbReference type="OrthoDB" id="676979at2759"/>
<keyword evidence="13" id="KW-0391">Immunity</keyword>
<evidence type="ECO:0000256" key="18">
    <source>
        <dbReference type="ARBA" id="ARBA00023198"/>
    </source>
</evidence>
<dbReference type="GO" id="GO:0006954">
    <property type="term" value="P:inflammatory response"/>
    <property type="evidence" value="ECO:0007669"/>
    <property type="project" value="UniProtKB-KW"/>
</dbReference>
<dbReference type="Proteomes" id="UP000694545">
    <property type="component" value="Unplaced"/>
</dbReference>
<dbReference type="GO" id="GO:0009897">
    <property type="term" value="C:external side of plasma membrane"/>
    <property type="evidence" value="ECO:0007669"/>
    <property type="project" value="TreeGrafter"/>
</dbReference>
<evidence type="ECO:0000256" key="7">
    <source>
        <dbReference type="ARBA" id="ARBA00022525"/>
    </source>
</evidence>
<reference evidence="22" key="2">
    <citation type="submission" date="2025-09" db="UniProtKB">
        <authorList>
            <consortium name="Ensembl"/>
        </authorList>
    </citation>
    <scope>IDENTIFICATION</scope>
</reference>
<sequence>MWRTQPIVFFLLLGLSIPKAKGNCKYIESQLHCVCSLAGRADFQNYLSCLAAETYELRGGNLEHFQTFSGLKPSPPMIDILRALQVKRLVFTDVLIPEILLPGALEFVSYAPLVSELKFTNCTFLNPVPWSYTGGLDLRVPSLCLHRVVAAPLGGRLGTFGLGRWLRSLENLTVTESQVTSVPCATGKMFSSLHFLDLSGNRFQEQGIASSFCEGAFPQLQILKLQRNSLTSYGAACQALSRLQALTHLDLSQNHFLPEDSSSHCSWPASLRIFNLSNTGLEHMDRSLPRNVEILDLSANKMLTLDLSIPSLKELYLSNNSLQAVPSVDELPGLKVLSLDQNQLSHLPLKALLRLEHLQSLKAGHNLFNCSCRNYITDIQGLAAKPSLLQGWPREYLCSSPPNYQTQQVAEVPLPSLQCNKARISHGSLITLLLCLHLACALLPTPLSSHISSS</sequence>
<evidence type="ECO:0000256" key="6">
    <source>
        <dbReference type="ARBA" id="ARBA00022475"/>
    </source>
</evidence>
<dbReference type="Pfam" id="PF00560">
    <property type="entry name" value="LRR_1"/>
    <property type="match status" value="1"/>
</dbReference>
<dbReference type="GO" id="GO:0005576">
    <property type="term" value="C:extracellular region"/>
    <property type="evidence" value="ECO:0007669"/>
    <property type="project" value="UniProtKB-SubCell"/>
</dbReference>
<dbReference type="InterPro" id="IPR032675">
    <property type="entry name" value="LRR_dom_sf"/>
</dbReference>
<evidence type="ECO:0000256" key="2">
    <source>
        <dbReference type="ARBA" id="ARBA00004555"/>
    </source>
</evidence>
<evidence type="ECO:0000256" key="15">
    <source>
        <dbReference type="ARBA" id="ARBA00023136"/>
    </source>
</evidence>
<evidence type="ECO:0000256" key="4">
    <source>
        <dbReference type="ARBA" id="ARBA00004613"/>
    </source>
</evidence>
<evidence type="ECO:0000256" key="19">
    <source>
        <dbReference type="ARBA" id="ARBA00023288"/>
    </source>
</evidence>
<evidence type="ECO:0000256" key="11">
    <source>
        <dbReference type="ARBA" id="ARBA00022729"/>
    </source>
</evidence>
<keyword evidence="16" id="KW-1015">Disulfide bond</keyword>
<dbReference type="OMA" id="SSSCQWP"/>
<evidence type="ECO:0000256" key="13">
    <source>
        <dbReference type="ARBA" id="ARBA00022859"/>
    </source>
</evidence>
<proteinExistence type="predicted"/>
<dbReference type="Ensembl" id="ENSVKKT00000010121.1">
    <property type="protein sequence ID" value="ENSVKKP00000009875.1"/>
    <property type="gene ID" value="ENSVKKG00000006976.1"/>
</dbReference>
<evidence type="ECO:0000256" key="21">
    <source>
        <dbReference type="SAM" id="SignalP"/>
    </source>
</evidence>
<evidence type="ECO:0000256" key="10">
    <source>
        <dbReference type="ARBA" id="ARBA00022622"/>
    </source>
</evidence>
<dbReference type="SMART" id="SM00369">
    <property type="entry name" value="LRR_TYP"/>
    <property type="match status" value="5"/>
</dbReference>
<dbReference type="InterPro" id="IPR003591">
    <property type="entry name" value="Leu-rich_rpt_typical-subtyp"/>
</dbReference>
<evidence type="ECO:0000256" key="9">
    <source>
        <dbReference type="ARBA" id="ARBA00022614"/>
    </source>
</evidence>
<dbReference type="CTD" id="929"/>
<keyword evidence="10" id="KW-0336">GPI-anchor</keyword>
<dbReference type="GO" id="GO:0046696">
    <property type="term" value="C:lipopolysaccharide receptor complex"/>
    <property type="evidence" value="ECO:0007669"/>
    <property type="project" value="TreeGrafter"/>
</dbReference>
<name>A0A8D2KUW5_VARKO</name>
<keyword evidence="19" id="KW-0449">Lipoprotein</keyword>
<keyword evidence="15" id="KW-0472">Membrane</keyword>
<evidence type="ECO:0000256" key="3">
    <source>
        <dbReference type="ARBA" id="ARBA00004609"/>
    </source>
</evidence>
<evidence type="ECO:0000313" key="23">
    <source>
        <dbReference type="Proteomes" id="UP000694545"/>
    </source>
</evidence>
<evidence type="ECO:0000256" key="8">
    <source>
        <dbReference type="ARBA" id="ARBA00022588"/>
    </source>
</evidence>
<dbReference type="GO" id="GO:0045087">
    <property type="term" value="P:innate immune response"/>
    <property type="evidence" value="ECO:0007669"/>
    <property type="project" value="UniProtKB-KW"/>
</dbReference>
<dbReference type="GO" id="GO:0005794">
    <property type="term" value="C:Golgi apparatus"/>
    <property type="evidence" value="ECO:0007669"/>
    <property type="project" value="UniProtKB-SubCell"/>
</dbReference>
<dbReference type="InterPro" id="IPR001611">
    <property type="entry name" value="Leu-rich_rpt"/>
</dbReference>
<evidence type="ECO:0000256" key="17">
    <source>
        <dbReference type="ARBA" id="ARBA00023180"/>
    </source>
</evidence>
<feature type="chain" id="PRO_5034866426" description="Monocyte differentiation antigen CD14" evidence="21">
    <location>
        <begin position="23"/>
        <end position="454"/>
    </location>
</feature>
<dbReference type="GeneID" id="123019763"/>
<keyword evidence="8" id="KW-0399">Innate immunity</keyword>
<dbReference type="Gene3D" id="3.80.10.10">
    <property type="entry name" value="Ribonuclease Inhibitor"/>
    <property type="match status" value="2"/>
</dbReference>
<dbReference type="Pfam" id="PF13855">
    <property type="entry name" value="LRR_8"/>
    <property type="match status" value="1"/>
</dbReference>
<dbReference type="PANTHER" id="PTHR10630:SF3">
    <property type="entry name" value="MONOCYTE DIFFERENTIATION ANTIGEN CD14"/>
    <property type="match status" value="1"/>
</dbReference>
<dbReference type="GO" id="GO:0045121">
    <property type="term" value="C:membrane raft"/>
    <property type="evidence" value="ECO:0007669"/>
    <property type="project" value="UniProtKB-SubCell"/>
</dbReference>
<dbReference type="AlphaFoldDB" id="A0A8D2KUW5"/>
<organism evidence="22 23">
    <name type="scientific">Varanus komodoensis</name>
    <name type="common">Komodo dragon</name>
    <dbReference type="NCBI Taxonomy" id="61221"/>
    <lineage>
        <taxon>Eukaryota</taxon>
        <taxon>Metazoa</taxon>
        <taxon>Chordata</taxon>
        <taxon>Craniata</taxon>
        <taxon>Vertebrata</taxon>
        <taxon>Euteleostomi</taxon>
        <taxon>Lepidosauria</taxon>
        <taxon>Squamata</taxon>
        <taxon>Bifurcata</taxon>
        <taxon>Unidentata</taxon>
        <taxon>Episquamata</taxon>
        <taxon>Toxicofera</taxon>
        <taxon>Anguimorpha</taxon>
        <taxon>Paleoanguimorpha</taxon>
        <taxon>Varanoidea</taxon>
        <taxon>Varanidae</taxon>
        <taxon>Varanus</taxon>
    </lineage>
</organism>
<dbReference type="PANTHER" id="PTHR10630">
    <property type="entry name" value="MONOCYTE DIFFERENTIATION ANTIGEN CD14"/>
    <property type="match status" value="1"/>
</dbReference>
<dbReference type="GO" id="GO:0001530">
    <property type="term" value="F:lipopolysaccharide binding"/>
    <property type="evidence" value="ECO:0007669"/>
    <property type="project" value="TreeGrafter"/>
</dbReference>
<dbReference type="GO" id="GO:0071222">
    <property type="term" value="P:cellular response to lipopolysaccharide"/>
    <property type="evidence" value="ECO:0007669"/>
    <property type="project" value="TreeGrafter"/>
</dbReference>
<keyword evidence="7" id="KW-0964">Secreted</keyword>
<dbReference type="InterPro" id="IPR016337">
    <property type="entry name" value="Monocyte_diff_Ag_CD14"/>
</dbReference>
<keyword evidence="6" id="KW-1003">Cell membrane</keyword>
<evidence type="ECO:0000256" key="14">
    <source>
        <dbReference type="ARBA" id="ARBA00023034"/>
    </source>
</evidence>
<feature type="signal peptide" evidence="21">
    <location>
        <begin position="1"/>
        <end position="22"/>
    </location>
</feature>
<accession>A0A8D2KUW5</accession>
<evidence type="ECO:0000256" key="5">
    <source>
        <dbReference type="ARBA" id="ARBA00020237"/>
    </source>
</evidence>
<dbReference type="GO" id="GO:0001819">
    <property type="term" value="P:positive regulation of cytokine production"/>
    <property type="evidence" value="ECO:0007669"/>
    <property type="project" value="TreeGrafter"/>
</dbReference>
<evidence type="ECO:0000256" key="1">
    <source>
        <dbReference type="ARBA" id="ARBA00004285"/>
    </source>
</evidence>
<dbReference type="SUPFAM" id="SSF52058">
    <property type="entry name" value="L domain-like"/>
    <property type="match status" value="1"/>
</dbReference>
<dbReference type="GO" id="GO:0034142">
    <property type="term" value="P:toll-like receptor 4 signaling pathway"/>
    <property type="evidence" value="ECO:0007669"/>
    <property type="project" value="TreeGrafter"/>
</dbReference>
<gene>
    <name evidence="22" type="primary">CD14</name>
</gene>
<dbReference type="PROSITE" id="PS51450">
    <property type="entry name" value="LRR"/>
    <property type="match status" value="2"/>
</dbReference>
<keyword evidence="17" id="KW-0325">Glycoprotein</keyword>
<keyword evidence="23" id="KW-1185">Reference proteome</keyword>
<dbReference type="RefSeq" id="XP_044278758.1">
    <property type="nucleotide sequence ID" value="XM_044422823.1"/>
</dbReference>
<evidence type="ECO:0000313" key="22">
    <source>
        <dbReference type="Ensembl" id="ENSVKKP00000009875.1"/>
    </source>
</evidence>
<keyword evidence="11 21" id="KW-0732">Signal</keyword>
<keyword evidence="18" id="KW-0395">Inflammatory response</keyword>
<evidence type="ECO:0000256" key="16">
    <source>
        <dbReference type="ARBA" id="ARBA00023157"/>
    </source>
</evidence>
<evidence type="ECO:0000256" key="12">
    <source>
        <dbReference type="ARBA" id="ARBA00022737"/>
    </source>
</evidence>
<protein>
    <recommendedName>
        <fullName evidence="5">Monocyte differentiation antigen CD14</fullName>
    </recommendedName>
    <alternativeName>
        <fullName evidence="20">Myeloid cell-specific leucine-rich glycoprotein</fullName>
    </alternativeName>
</protein>
<evidence type="ECO:0000256" key="20">
    <source>
        <dbReference type="ARBA" id="ARBA00031013"/>
    </source>
</evidence>
<comment type="subcellular location">
    <subcellularLocation>
        <location evidence="3">Cell membrane</location>
        <topology evidence="3">Lipid-anchor</topology>
        <topology evidence="3">GPI-anchor</topology>
    </subcellularLocation>
    <subcellularLocation>
        <location evidence="2">Golgi apparatus</location>
    </subcellularLocation>
    <subcellularLocation>
        <location evidence="1">Membrane raft</location>
    </subcellularLocation>
    <subcellularLocation>
        <location evidence="4">Secreted</location>
    </subcellularLocation>
</comment>
<dbReference type="KEGG" id="vko:123019763"/>
<dbReference type="RefSeq" id="XP_044278759.1">
    <property type="nucleotide sequence ID" value="XM_044422824.1"/>
</dbReference>
<keyword evidence="12" id="KW-0677">Repeat</keyword>
<keyword evidence="14" id="KW-0333">Golgi apparatus</keyword>
<keyword evidence="9" id="KW-0433">Leucine-rich repeat</keyword>